<feature type="region of interest" description="Disordered" evidence="7">
    <location>
        <begin position="78"/>
        <end position="97"/>
    </location>
</feature>
<dbReference type="PRINTS" id="PR00783">
    <property type="entry name" value="MINTRINSICP"/>
</dbReference>
<dbReference type="InterPro" id="IPR034294">
    <property type="entry name" value="Aquaporin_transptr"/>
</dbReference>
<evidence type="ECO:0000313" key="9">
    <source>
        <dbReference type="EMBL" id="KAK9865393.1"/>
    </source>
</evidence>
<evidence type="ECO:0000256" key="2">
    <source>
        <dbReference type="ARBA" id="ARBA00006175"/>
    </source>
</evidence>
<feature type="transmembrane region" description="Helical" evidence="8">
    <location>
        <begin position="164"/>
        <end position="189"/>
    </location>
</feature>
<comment type="subcellular location">
    <subcellularLocation>
        <location evidence="1">Membrane</location>
        <topology evidence="1">Multi-pass membrane protein</topology>
    </subcellularLocation>
</comment>
<feature type="region of interest" description="Disordered" evidence="7">
    <location>
        <begin position="11"/>
        <end position="35"/>
    </location>
</feature>
<evidence type="ECO:0000313" key="10">
    <source>
        <dbReference type="Proteomes" id="UP001485043"/>
    </source>
</evidence>
<comment type="similarity">
    <text evidence="2 6">Belongs to the MIP/aquaporin (TC 1.A.8) family.</text>
</comment>
<dbReference type="Gene3D" id="1.20.1080.10">
    <property type="entry name" value="Glycerol uptake facilitator protein"/>
    <property type="match status" value="1"/>
</dbReference>
<dbReference type="InterPro" id="IPR000425">
    <property type="entry name" value="MIP"/>
</dbReference>
<accession>A0AAW1T9A6</accession>
<dbReference type="PANTHER" id="PTHR19139:SF199">
    <property type="entry name" value="MIP17260P"/>
    <property type="match status" value="1"/>
</dbReference>
<keyword evidence="6" id="KW-0813">Transport</keyword>
<keyword evidence="5 8" id="KW-0472">Membrane</keyword>
<feature type="transmembrane region" description="Helical" evidence="8">
    <location>
        <begin position="210"/>
        <end position="229"/>
    </location>
</feature>
<evidence type="ECO:0000256" key="4">
    <source>
        <dbReference type="ARBA" id="ARBA00022989"/>
    </source>
</evidence>
<comment type="caution">
    <text evidence="9">The sequence shown here is derived from an EMBL/GenBank/DDBJ whole genome shotgun (WGS) entry which is preliminary data.</text>
</comment>
<feature type="transmembrane region" description="Helical" evidence="8">
    <location>
        <begin position="136"/>
        <end position="158"/>
    </location>
</feature>
<evidence type="ECO:0000256" key="1">
    <source>
        <dbReference type="ARBA" id="ARBA00004141"/>
    </source>
</evidence>
<evidence type="ECO:0000256" key="5">
    <source>
        <dbReference type="ARBA" id="ARBA00023136"/>
    </source>
</evidence>
<evidence type="ECO:0000256" key="3">
    <source>
        <dbReference type="ARBA" id="ARBA00022692"/>
    </source>
</evidence>
<dbReference type="Pfam" id="PF00230">
    <property type="entry name" value="MIP"/>
    <property type="match status" value="1"/>
</dbReference>
<evidence type="ECO:0000256" key="7">
    <source>
        <dbReference type="SAM" id="MobiDB-lite"/>
    </source>
</evidence>
<name>A0AAW1T9A6_9CHLO</name>
<gene>
    <name evidence="9" type="ORF">WJX84_007425</name>
</gene>
<dbReference type="SUPFAM" id="SSF81338">
    <property type="entry name" value="Aquaporin-like"/>
    <property type="match status" value="1"/>
</dbReference>
<keyword evidence="4 8" id="KW-1133">Transmembrane helix</keyword>
<dbReference type="GO" id="GO:0015250">
    <property type="term" value="F:water channel activity"/>
    <property type="evidence" value="ECO:0007669"/>
    <property type="project" value="TreeGrafter"/>
</dbReference>
<keyword evidence="3 6" id="KW-0812">Transmembrane</keyword>
<feature type="transmembrane region" description="Helical" evidence="8">
    <location>
        <begin position="327"/>
        <end position="349"/>
    </location>
</feature>
<dbReference type="AlphaFoldDB" id="A0AAW1T9A6"/>
<dbReference type="EMBL" id="JALJOV010000253">
    <property type="protein sequence ID" value="KAK9865393.1"/>
    <property type="molecule type" value="Genomic_DNA"/>
</dbReference>
<proteinExistence type="inferred from homology"/>
<dbReference type="InterPro" id="IPR023271">
    <property type="entry name" value="Aquaporin-like"/>
</dbReference>
<protein>
    <recommendedName>
        <fullName evidence="11">Aquaporin</fullName>
    </recommendedName>
</protein>
<dbReference type="PANTHER" id="PTHR19139">
    <property type="entry name" value="AQUAPORIN TRANSPORTER"/>
    <property type="match status" value="1"/>
</dbReference>
<evidence type="ECO:0008006" key="11">
    <source>
        <dbReference type="Google" id="ProtNLM"/>
    </source>
</evidence>
<feature type="transmembrane region" description="Helical" evidence="8">
    <location>
        <begin position="256"/>
        <end position="275"/>
    </location>
</feature>
<sequence>MMCCSRGAVATEQGRCGPGRRSGRPGGHSRPREAPLPFTLGSVKLRYITTDDLLALSAAGQDLDVDFQSKVIEDVCSTNNVPRPGGHPTNARTTYASPLVGGKRRNDIVCKAAENSIQTDSGPLETGDKKKILAEFLLQAGFNFLSSGAAAMAAVSFGGNPAHATLAVMGAHMVIVPLLMSMFAPISGAHFNPMISIVMVITGMLKVKTGIGYVLAQCAGGILGTKALWSCLPPGLRDAQYIGAQAVPADRTISQAFGGDILASFFLVFGVFALVVDKRGWGKLGPFAVAAIIATNMWIFGSISSACMNPARALGPAFVAGFWEHHWIWWTAPFIGGLAAGVLYTKFFLET</sequence>
<organism evidence="9 10">
    <name type="scientific">Apatococcus fuscideae</name>
    <dbReference type="NCBI Taxonomy" id="2026836"/>
    <lineage>
        <taxon>Eukaryota</taxon>
        <taxon>Viridiplantae</taxon>
        <taxon>Chlorophyta</taxon>
        <taxon>core chlorophytes</taxon>
        <taxon>Trebouxiophyceae</taxon>
        <taxon>Chlorellales</taxon>
        <taxon>Chlorellaceae</taxon>
        <taxon>Apatococcus</taxon>
    </lineage>
</organism>
<feature type="transmembrane region" description="Helical" evidence="8">
    <location>
        <begin position="287"/>
        <end position="307"/>
    </location>
</feature>
<keyword evidence="10" id="KW-1185">Reference proteome</keyword>
<evidence type="ECO:0000256" key="8">
    <source>
        <dbReference type="SAM" id="Phobius"/>
    </source>
</evidence>
<dbReference type="Proteomes" id="UP001485043">
    <property type="component" value="Unassembled WGS sequence"/>
</dbReference>
<evidence type="ECO:0000256" key="6">
    <source>
        <dbReference type="RuleBase" id="RU000477"/>
    </source>
</evidence>
<reference evidence="9 10" key="1">
    <citation type="journal article" date="2024" name="Nat. Commun.">
        <title>Phylogenomics reveals the evolutionary origins of lichenization in chlorophyte algae.</title>
        <authorList>
            <person name="Puginier C."/>
            <person name="Libourel C."/>
            <person name="Otte J."/>
            <person name="Skaloud P."/>
            <person name="Haon M."/>
            <person name="Grisel S."/>
            <person name="Petersen M."/>
            <person name="Berrin J.G."/>
            <person name="Delaux P.M."/>
            <person name="Dal Grande F."/>
            <person name="Keller J."/>
        </authorList>
    </citation>
    <scope>NUCLEOTIDE SEQUENCE [LARGE SCALE GENOMIC DNA]</scope>
    <source>
        <strain evidence="9 10">SAG 2523</strain>
    </source>
</reference>
<dbReference type="GO" id="GO:0005886">
    <property type="term" value="C:plasma membrane"/>
    <property type="evidence" value="ECO:0007669"/>
    <property type="project" value="TreeGrafter"/>
</dbReference>